<accession>A0AC34RAQ4</accession>
<proteinExistence type="predicted"/>
<reference evidence="2" key="1">
    <citation type="submission" date="2022-11" db="UniProtKB">
        <authorList>
            <consortium name="WormBaseParasite"/>
        </authorList>
    </citation>
    <scope>IDENTIFICATION</scope>
</reference>
<organism evidence="1 2">
    <name type="scientific">Panagrolaimus sp. JU765</name>
    <dbReference type="NCBI Taxonomy" id="591449"/>
    <lineage>
        <taxon>Eukaryota</taxon>
        <taxon>Metazoa</taxon>
        <taxon>Ecdysozoa</taxon>
        <taxon>Nematoda</taxon>
        <taxon>Chromadorea</taxon>
        <taxon>Rhabditida</taxon>
        <taxon>Tylenchina</taxon>
        <taxon>Panagrolaimomorpha</taxon>
        <taxon>Panagrolaimoidea</taxon>
        <taxon>Panagrolaimidae</taxon>
        <taxon>Panagrolaimus</taxon>
    </lineage>
</organism>
<name>A0AC34RAQ4_9BILA</name>
<dbReference type="WBParaSite" id="JU765_v2.g490.t1">
    <property type="protein sequence ID" value="JU765_v2.g490.t1"/>
    <property type="gene ID" value="JU765_v2.g490"/>
</dbReference>
<evidence type="ECO:0000313" key="2">
    <source>
        <dbReference type="WBParaSite" id="JU765_v2.g490.t1"/>
    </source>
</evidence>
<dbReference type="Proteomes" id="UP000887576">
    <property type="component" value="Unplaced"/>
</dbReference>
<sequence>MKFSLFVILLMIFVIISSTEAGERRRRFQRHQRRKDYRKIRSSADCGPHEKFTICGPEPHCEISCDNLFSPPRCQGDYTNPRCYYPRCICEEGYVRDNDGRRCIAEWRCKIENHHRHGDNSRHVASAAAQKHISSNSIKANPFLRKVHKSKSENFW</sequence>
<evidence type="ECO:0000313" key="1">
    <source>
        <dbReference type="Proteomes" id="UP000887576"/>
    </source>
</evidence>
<protein>
    <submittedName>
        <fullName evidence="2">TIL domain-containing protein</fullName>
    </submittedName>
</protein>